<keyword evidence="4" id="KW-0808">Transferase</keyword>
<evidence type="ECO:0000256" key="1">
    <source>
        <dbReference type="ARBA" id="ARBA00000085"/>
    </source>
</evidence>
<evidence type="ECO:0000256" key="3">
    <source>
        <dbReference type="ARBA" id="ARBA00022553"/>
    </source>
</evidence>
<feature type="transmembrane region" description="Helical" evidence="9">
    <location>
        <begin position="22"/>
        <end position="40"/>
    </location>
</feature>
<dbReference type="EMBL" id="JACSPN010000014">
    <property type="protein sequence ID" value="MBE7700905.1"/>
    <property type="molecule type" value="Genomic_DNA"/>
</dbReference>
<dbReference type="Proteomes" id="UP000822993">
    <property type="component" value="Unassembled WGS sequence"/>
</dbReference>
<dbReference type="InterPro" id="IPR011712">
    <property type="entry name" value="Sig_transdc_His_kin_sub3_dim/P"/>
</dbReference>
<dbReference type="GO" id="GO:0046983">
    <property type="term" value="F:protein dimerization activity"/>
    <property type="evidence" value="ECO:0007669"/>
    <property type="project" value="InterPro"/>
</dbReference>
<dbReference type="InterPro" id="IPR036890">
    <property type="entry name" value="HATPase_C_sf"/>
</dbReference>
<feature type="transmembrane region" description="Helical" evidence="9">
    <location>
        <begin position="47"/>
        <end position="65"/>
    </location>
</feature>
<dbReference type="GO" id="GO:0000155">
    <property type="term" value="F:phosphorelay sensor kinase activity"/>
    <property type="evidence" value="ECO:0007669"/>
    <property type="project" value="InterPro"/>
</dbReference>
<keyword evidence="9" id="KW-1133">Transmembrane helix</keyword>
<keyword evidence="7" id="KW-0067">ATP-binding</keyword>
<dbReference type="PANTHER" id="PTHR24421">
    <property type="entry name" value="NITRATE/NITRITE SENSOR PROTEIN NARX-RELATED"/>
    <property type="match status" value="1"/>
</dbReference>
<evidence type="ECO:0000256" key="6">
    <source>
        <dbReference type="ARBA" id="ARBA00022777"/>
    </source>
</evidence>
<keyword evidence="6" id="KW-0418">Kinase</keyword>
<keyword evidence="8" id="KW-0902">Two-component regulatory system</keyword>
<evidence type="ECO:0000256" key="7">
    <source>
        <dbReference type="ARBA" id="ARBA00022840"/>
    </source>
</evidence>
<dbReference type="Pfam" id="PF07730">
    <property type="entry name" value="HisKA_3"/>
    <property type="match status" value="1"/>
</dbReference>
<feature type="transmembrane region" description="Helical" evidence="9">
    <location>
        <begin position="71"/>
        <end position="98"/>
    </location>
</feature>
<keyword evidence="3" id="KW-0597">Phosphoprotein</keyword>
<evidence type="ECO:0000256" key="2">
    <source>
        <dbReference type="ARBA" id="ARBA00012438"/>
    </source>
</evidence>
<evidence type="ECO:0000259" key="10">
    <source>
        <dbReference type="Pfam" id="PF07730"/>
    </source>
</evidence>
<sequence length="426" mass="44661">MTSAHRAPQPVHRSAHPVLPDVVGGLLVAVLGAVEILSYSAGVDTRFLANVAVVLGSAAACGLSRRAPGLALLALLATGLFQVVTGADLLLTQLALLVVAYGTSRHGSTLVLWLSGIALPFAPVFAFSYLATGSIPSLSDALRILLSPRSGQLVGPALIGFGSLAFFLLPWFLGLVLRGRESTRRSQEEERAALRARDRARDEEARATEIARLRSGQARLARDVHDVVGHSLAVILAQAESAQYLADDDPEATKRALANVAGSARQSLRDVRAVLGATGTPADASAPVHTGALPAGSLQTLIDDVRSTGVQVEDLESGTPRDLTVEHHTVAFRALQEMLTNALRHGRRDRPVGIRRDWPDGSAGVPRLSITVTNLVAPDAERVPGGRGIEGLRHRLDAVGGRLAVHTAPAQDDGTAFTATASLPLG</sequence>
<keyword evidence="9" id="KW-0812">Transmembrane</keyword>
<dbReference type="EC" id="2.7.13.3" evidence="2"/>
<comment type="caution">
    <text evidence="11">The sequence shown here is derived from an EMBL/GenBank/DDBJ whole genome shotgun (WGS) entry which is preliminary data.</text>
</comment>
<gene>
    <name evidence="11" type="ORF">H9623_11415</name>
</gene>
<feature type="domain" description="Signal transduction histidine kinase subgroup 3 dimerisation and phosphoacceptor" evidence="10">
    <location>
        <begin position="218"/>
        <end position="278"/>
    </location>
</feature>
<dbReference type="InterPro" id="IPR050482">
    <property type="entry name" value="Sensor_HK_TwoCompSys"/>
</dbReference>
<reference evidence="11 12" key="1">
    <citation type="submission" date="2020-08" db="EMBL/GenBank/DDBJ databases">
        <title>A Genomic Blueprint of the Chicken Gut Microbiome.</title>
        <authorList>
            <person name="Gilroy R."/>
            <person name="Ravi A."/>
            <person name="Getino M."/>
            <person name="Pursley I."/>
            <person name="Horton D.L."/>
            <person name="Alikhan N.-F."/>
            <person name="Baker D."/>
            <person name="Gharbi K."/>
            <person name="Hall N."/>
            <person name="Watson M."/>
            <person name="Adriaenssens E.M."/>
            <person name="Foster-Nyarko E."/>
            <person name="Jarju S."/>
            <person name="Secka A."/>
            <person name="Antonio M."/>
            <person name="Oren A."/>
            <person name="Chaudhuri R."/>
            <person name="La Ragione R.M."/>
            <person name="Hildebrand F."/>
            <person name="Pallen M.J."/>
        </authorList>
    </citation>
    <scope>NUCLEOTIDE SEQUENCE [LARGE SCALE GENOMIC DNA]</scope>
    <source>
        <strain evidence="11 12">Sa1BUA8</strain>
    </source>
</reference>
<name>A0A9D5U9R1_9CELL</name>
<dbReference type="Gene3D" id="3.30.565.10">
    <property type="entry name" value="Histidine kinase-like ATPase, C-terminal domain"/>
    <property type="match status" value="1"/>
</dbReference>
<feature type="transmembrane region" description="Helical" evidence="9">
    <location>
        <begin position="153"/>
        <end position="177"/>
    </location>
</feature>
<accession>A0A9D5U9R1</accession>
<dbReference type="PANTHER" id="PTHR24421:SF10">
    <property type="entry name" value="NITRATE_NITRITE SENSOR PROTEIN NARQ"/>
    <property type="match status" value="1"/>
</dbReference>
<dbReference type="GO" id="GO:0016020">
    <property type="term" value="C:membrane"/>
    <property type="evidence" value="ECO:0007669"/>
    <property type="project" value="InterPro"/>
</dbReference>
<evidence type="ECO:0000313" key="11">
    <source>
        <dbReference type="EMBL" id="MBE7700905.1"/>
    </source>
</evidence>
<evidence type="ECO:0000256" key="8">
    <source>
        <dbReference type="ARBA" id="ARBA00023012"/>
    </source>
</evidence>
<evidence type="ECO:0000256" key="9">
    <source>
        <dbReference type="SAM" id="Phobius"/>
    </source>
</evidence>
<dbReference type="GO" id="GO:0005524">
    <property type="term" value="F:ATP binding"/>
    <property type="evidence" value="ECO:0007669"/>
    <property type="project" value="UniProtKB-KW"/>
</dbReference>
<evidence type="ECO:0000313" key="12">
    <source>
        <dbReference type="Proteomes" id="UP000822993"/>
    </source>
</evidence>
<comment type="catalytic activity">
    <reaction evidence="1">
        <text>ATP + protein L-histidine = ADP + protein N-phospho-L-histidine.</text>
        <dbReference type="EC" id="2.7.13.3"/>
    </reaction>
</comment>
<dbReference type="Gene3D" id="1.20.5.1930">
    <property type="match status" value="1"/>
</dbReference>
<evidence type="ECO:0000256" key="5">
    <source>
        <dbReference type="ARBA" id="ARBA00022741"/>
    </source>
</evidence>
<keyword evidence="5" id="KW-0547">Nucleotide-binding</keyword>
<feature type="transmembrane region" description="Helical" evidence="9">
    <location>
        <begin position="110"/>
        <end position="133"/>
    </location>
</feature>
<keyword evidence="9" id="KW-0472">Membrane</keyword>
<keyword evidence="12" id="KW-1185">Reference proteome</keyword>
<protein>
    <recommendedName>
        <fullName evidence="2">histidine kinase</fullName>
        <ecNumber evidence="2">2.7.13.3</ecNumber>
    </recommendedName>
</protein>
<proteinExistence type="predicted"/>
<organism evidence="11 12">
    <name type="scientific">Oerskovia douganii</name>
    <dbReference type="NCBI Taxonomy" id="2762210"/>
    <lineage>
        <taxon>Bacteria</taxon>
        <taxon>Bacillati</taxon>
        <taxon>Actinomycetota</taxon>
        <taxon>Actinomycetes</taxon>
        <taxon>Micrococcales</taxon>
        <taxon>Cellulomonadaceae</taxon>
        <taxon>Oerskovia</taxon>
    </lineage>
</organism>
<dbReference type="AlphaFoldDB" id="A0A9D5U9R1"/>
<evidence type="ECO:0000256" key="4">
    <source>
        <dbReference type="ARBA" id="ARBA00022679"/>
    </source>
</evidence>
<dbReference type="RefSeq" id="WP_193720169.1">
    <property type="nucleotide sequence ID" value="NZ_JACSPN010000014.1"/>
</dbReference>